<evidence type="ECO:0000313" key="1">
    <source>
        <dbReference type="EMBL" id="MFD2823201.1"/>
    </source>
</evidence>
<reference evidence="2" key="1">
    <citation type="journal article" date="2019" name="Int. J. Syst. Evol. Microbiol.">
        <title>The Global Catalogue of Microorganisms (GCM) 10K type strain sequencing project: providing services to taxonomists for standard genome sequencing and annotation.</title>
        <authorList>
            <consortium name="The Broad Institute Genomics Platform"/>
            <consortium name="The Broad Institute Genome Sequencing Center for Infectious Disease"/>
            <person name="Wu L."/>
            <person name="Ma J."/>
        </authorList>
    </citation>
    <scope>NUCLEOTIDE SEQUENCE [LARGE SCALE GENOMIC DNA]</scope>
    <source>
        <strain evidence="2">KCTC 32141</strain>
    </source>
</reference>
<dbReference type="Pfam" id="PF05635">
    <property type="entry name" value="23S_rRNA_IVP"/>
    <property type="match status" value="1"/>
</dbReference>
<name>A0ABW5WLR4_9FLAO</name>
<dbReference type="CDD" id="cd16377">
    <property type="entry name" value="23S_rRNA_IVP_like"/>
    <property type="match status" value="1"/>
</dbReference>
<evidence type="ECO:0000313" key="2">
    <source>
        <dbReference type="Proteomes" id="UP001597533"/>
    </source>
</evidence>
<dbReference type="Gene3D" id="1.20.1440.60">
    <property type="entry name" value="23S rRNA-intervening sequence"/>
    <property type="match status" value="1"/>
</dbReference>
<dbReference type="SUPFAM" id="SSF158446">
    <property type="entry name" value="IVS-encoded protein-like"/>
    <property type="match status" value="1"/>
</dbReference>
<dbReference type="InterPro" id="IPR012657">
    <property type="entry name" value="23S_rRNA-intervening_sequence"/>
</dbReference>
<dbReference type="EMBL" id="JBHUOV010000001">
    <property type="protein sequence ID" value="MFD2823201.1"/>
    <property type="molecule type" value="Genomic_DNA"/>
</dbReference>
<comment type="caution">
    <text evidence="1">The sequence shown here is derived from an EMBL/GenBank/DDBJ whole genome shotgun (WGS) entry which is preliminary data.</text>
</comment>
<protein>
    <submittedName>
        <fullName evidence="1">Four helix bundle protein</fullName>
    </submittedName>
</protein>
<sequence length="120" mass="13718">MHKYSFEKLEVWKESTQLAIKIYKISGLFPSREKFGLSSQMRRCSVSISSNIAEGTSRLTSKDKAHFMTIAYGSAIELLNQAIISKELSLITNESYLDLRKEIESITNKINALRNHFLKT</sequence>
<dbReference type="RefSeq" id="WP_183486761.1">
    <property type="nucleotide sequence ID" value="NZ_JBHUOV010000001.1"/>
</dbReference>
<proteinExistence type="predicted"/>
<keyword evidence="2" id="KW-1185">Reference proteome</keyword>
<dbReference type="PANTHER" id="PTHR38471">
    <property type="entry name" value="FOUR HELIX BUNDLE PROTEIN"/>
    <property type="match status" value="1"/>
</dbReference>
<gene>
    <name evidence="1" type="ORF">ACFS5M_05935</name>
</gene>
<organism evidence="1 2">
    <name type="scientific">Lacinutrix iliipiscaria</name>
    <dbReference type="NCBI Taxonomy" id="1230532"/>
    <lineage>
        <taxon>Bacteria</taxon>
        <taxon>Pseudomonadati</taxon>
        <taxon>Bacteroidota</taxon>
        <taxon>Flavobacteriia</taxon>
        <taxon>Flavobacteriales</taxon>
        <taxon>Flavobacteriaceae</taxon>
        <taxon>Lacinutrix</taxon>
    </lineage>
</organism>
<accession>A0ABW5WLR4</accession>
<dbReference type="InterPro" id="IPR036583">
    <property type="entry name" value="23S_rRNA_IVS_sf"/>
</dbReference>
<dbReference type="Proteomes" id="UP001597533">
    <property type="component" value="Unassembled WGS sequence"/>
</dbReference>
<dbReference type="PANTHER" id="PTHR38471:SF2">
    <property type="entry name" value="FOUR HELIX BUNDLE PROTEIN"/>
    <property type="match status" value="1"/>
</dbReference>
<dbReference type="NCBIfam" id="TIGR02436">
    <property type="entry name" value="four helix bundle protein"/>
    <property type="match status" value="1"/>
</dbReference>